<comment type="caution">
    <text evidence="1">The sequence shown here is derived from an EMBL/GenBank/DDBJ whole genome shotgun (WGS) entry which is preliminary data.</text>
</comment>
<dbReference type="EMBL" id="QXIS01000031">
    <property type="protein sequence ID" value="RIE05923.1"/>
    <property type="molecule type" value="Genomic_DNA"/>
</dbReference>
<dbReference type="RefSeq" id="WP_119089278.1">
    <property type="nucleotide sequence ID" value="NZ_QXIS01000031.1"/>
</dbReference>
<sequence>MIDDQYLKILAAVYYLSRQRPTARGVHSNRVEELLHVSYLDLVLAMRYLEQSDLLRATWGGSHSALVALTATGTDYVERPLDTLRLLERSVTQTNTINVGGNFNAIESTIVQMNTSTISKDDADATLDRFDTIIRQLPPDAAASEDAQANREALNTKLQAGDRLGAAGIMSGLAKVASIAKDSAVLIQALPIIYNAIRLLFHLP</sequence>
<evidence type="ECO:0000313" key="1">
    <source>
        <dbReference type="EMBL" id="RIE05923.1"/>
    </source>
</evidence>
<protein>
    <submittedName>
        <fullName evidence="1">Uncharacterized protein</fullName>
    </submittedName>
</protein>
<reference evidence="1 2" key="1">
    <citation type="submission" date="2018-09" db="EMBL/GenBank/DDBJ databases">
        <title>Discovery and Ecogenomic Context for Candidatus Cryosericales, a Global Caldiserica Order Active in Thawing Permafrost.</title>
        <authorList>
            <person name="Martinez M.A."/>
            <person name="Woodcroft B.J."/>
            <person name="Ignacio Espinoza J.C."/>
            <person name="Zayed A."/>
            <person name="Singleton C.M."/>
            <person name="Boyd J."/>
            <person name="Li Y.-F."/>
            <person name="Purvine S."/>
            <person name="Maughan H."/>
            <person name="Hodgkins S.B."/>
            <person name="Anderson D."/>
            <person name="Sederholm M."/>
            <person name="Temperton B."/>
            <person name="Saleska S.R."/>
            <person name="Tyson G.W."/>
            <person name="Rich V.I."/>
        </authorList>
    </citation>
    <scope>NUCLEOTIDE SEQUENCE [LARGE SCALE GENOMIC DNA]</scope>
    <source>
        <strain evidence="1 2">SMC7</strain>
    </source>
</reference>
<evidence type="ECO:0000313" key="2">
    <source>
        <dbReference type="Proteomes" id="UP000266328"/>
    </source>
</evidence>
<proteinExistence type="predicted"/>
<dbReference type="Proteomes" id="UP000266328">
    <property type="component" value="Unassembled WGS sequence"/>
</dbReference>
<keyword evidence="2" id="KW-1185">Reference proteome</keyword>
<name>A0A398CTP2_9BACT</name>
<gene>
    <name evidence="1" type="ORF">SMC7_05125</name>
</gene>
<dbReference type="AlphaFoldDB" id="A0A398CTP2"/>
<dbReference type="OrthoDB" id="9920065at2"/>
<organism evidence="1 2">
    <name type="scientific">Candidatus Cryosericum terrychapinii</name>
    <dbReference type="NCBI Taxonomy" id="2290919"/>
    <lineage>
        <taxon>Bacteria</taxon>
        <taxon>Pseudomonadati</taxon>
        <taxon>Caldisericota/Cryosericota group</taxon>
        <taxon>Candidatus Cryosericota</taxon>
        <taxon>Candidatus Cryosericia</taxon>
        <taxon>Candidatus Cryosericales</taxon>
        <taxon>Candidatus Cryosericaceae</taxon>
        <taxon>Candidatus Cryosericum</taxon>
    </lineage>
</organism>
<accession>A0A398CTP2</accession>